<dbReference type="Pfam" id="PF02518">
    <property type="entry name" value="HATPase_c"/>
    <property type="match status" value="1"/>
</dbReference>
<dbReference type="InterPro" id="IPR036890">
    <property type="entry name" value="HATPase_C_sf"/>
</dbReference>
<evidence type="ECO:0000259" key="12">
    <source>
        <dbReference type="Pfam" id="PF07730"/>
    </source>
</evidence>
<keyword evidence="15" id="KW-1185">Reference proteome</keyword>
<evidence type="ECO:0000313" key="14">
    <source>
        <dbReference type="EMBL" id="MFC3760148.1"/>
    </source>
</evidence>
<dbReference type="InterPro" id="IPR055558">
    <property type="entry name" value="DUF7134"/>
</dbReference>
<evidence type="ECO:0000256" key="10">
    <source>
        <dbReference type="SAM" id="Phobius"/>
    </source>
</evidence>
<keyword evidence="8" id="KW-0902">Two-component regulatory system</keyword>
<evidence type="ECO:0000256" key="9">
    <source>
        <dbReference type="SAM" id="Coils"/>
    </source>
</evidence>
<evidence type="ECO:0000256" key="3">
    <source>
        <dbReference type="ARBA" id="ARBA00022553"/>
    </source>
</evidence>
<organism evidence="14 15">
    <name type="scientific">Tenggerimyces flavus</name>
    <dbReference type="NCBI Taxonomy" id="1708749"/>
    <lineage>
        <taxon>Bacteria</taxon>
        <taxon>Bacillati</taxon>
        <taxon>Actinomycetota</taxon>
        <taxon>Actinomycetes</taxon>
        <taxon>Propionibacteriales</taxon>
        <taxon>Nocardioidaceae</taxon>
        <taxon>Tenggerimyces</taxon>
    </lineage>
</organism>
<keyword evidence="10" id="KW-0472">Membrane</keyword>
<accession>A0ABV7Y7P3</accession>
<keyword evidence="4" id="KW-0808">Transferase</keyword>
<feature type="transmembrane region" description="Helical" evidence="10">
    <location>
        <begin position="146"/>
        <end position="165"/>
    </location>
</feature>
<comment type="caution">
    <text evidence="14">The sequence shown here is derived from an EMBL/GenBank/DDBJ whole genome shotgun (WGS) entry which is preliminary data.</text>
</comment>
<dbReference type="EC" id="2.7.13.3" evidence="2"/>
<keyword evidence="3" id="KW-0597">Phosphoprotein</keyword>
<dbReference type="PANTHER" id="PTHR24421">
    <property type="entry name" value="NITRATE/NITRITE SENSOR PROTEIN NARX-RELATED"/>
    <property type="match status" value="1"/>
</dbReference>
<feature type="domain" description="DUF7134" evidence="13">
    <location>
        <begin position="12"/>
        <end position="172"/>
    </location>
</feature>
<feature type="coiled-coil region" evidence="9">
    <location>
        <begin position="168"/>
        <end position="195"/>
    </location>
</feature>
<keyword evidence="7" id="KW-0067">ATP-binding</keyword>
<dbReference type="Proteomes" id="UP001595699">
    <property type="component" value="Unassembled WGS sequence"/>
</dbReference>
<reference evidence="15" key="1">
    <citation type="journal article" date="2019" name="Int. J. Syst. Evol. Microbiol.">
        <title>The Global Catalogue of Microorganisms (GCM) 10K type strain sequencing project: providing services to taxonomists for standard genome sequencing and annotation.</title>
        <authorList>
            <consortium name="The Broad Institute Genomics Platform"/>
            <consortium name="The Broad Institute Genome Sequencing Center for Infectious Disease"/>
            <person name="Wu L."/>
            <person name="Ma J."/>
        </authorList>
    </citation>
    <scope>NUCLEOTIDE SEQUENCE [LARGE SCALE GENOMIC DNA]</scope>
    <source>
        <strain evidence="15">CGMCC 4.7241</strain>
    </source>
</reference>
<dbReference type="InterPro" id="IPR050482">
    <property type="entry name" value="Sensor_HK_TwoCompSys"/>
</dbReference>
<evidence type="ECO:0000256" key="5">
    <source>
        <dbReference type="ARBA" id="ARBA00022741"/>
    </source>
</evidence>
<evidence type="ECO:0000313" key="15">
    <source>
        <dbReference type="Proteomes" id="UP001595699"/>
    </source>
</evidence>
<dbReference type="InterPro" id="IPR003594">
    <property type="entry name" value="HATPase_dom"/>
</dbReference>
<keyword evidence="6 14" id="KW-0418">Kinase</keyword>
<dbReference type="Gene3D" id="1.20.5.1930">
    <property type="match status" value="1"/>
</dbReference>
<dbReference type="Gene3D" id="3.30.565.10">
    <property type="entry name" value="Histidine kinase-like ATPase, C-terminal domain"/>
    <property type="match status" value="1"/>
</dbReference>
<evidence type="ECO:0000256" key="8">
    <source>
        <dbReference type="ARBA" id="ARBA00023012"/>
    </source>
</evidence>
<feature type="transmembrane region" description="Helical" evidence="10">
    <location>
        <begin position="51"/>
        <end position="68"/>
    </location>
</feature>
<dbReference type="PANTHER" id="PTHR24421:SF10">
    <property type="entry name" value="NITRATE_NITRITE SENSOR PROTEIN NARQ"/>
    <property type="match status" value="1"/>
</dbReference>
<feature type="transmembrane region" description="Helical" evidence="10">
    <location>
        <begin position="20"/>
        <end position="39"/>
    </location>
</feature>
<evidence type="ECO:0000256" key="1">
    <source>
        <dbReference type="ARBA" id="ARBA00000085"/>
    </source>
</evidence>
<evidence type="ECO:0000256" key="7">
    <source>
        <dbReference type="ARBA" id="ARBA00022840"/>
    </source>
</evidence>
<keyword evidence="9" id="KW-0175">Coiled coil</keyword>
<comment type="catalytic activity">
    <reaction evidence="1">
        <text>ATP + protein L-histidine = ADP + protein N-phospho-L-histidine.</text>
        <dbReference type="EC" id="2.7.13.3"/>
    </reaction>
</comment>
<dbReference type="GO" id="GO:0016301">
    <property type="term" value="F:kinase activity"/>
    <property type="evidence" value="ECO:0007669"/>
    <property type="project" value="UniProtKB-KW"/>
</dbReference>
<dbReference type="SUPFAM" id="SSF55874">
    <property type="entry name" value="ATPase domain of HSP90 chaperone/DNA topoisomerase II/histidine kinase"/>
    <property type="match status" value="1"/>
</dbReference>
<evidence type="ECO:0000259" key="11">
    <source>
        <dbReference type="Pfam" id="PF02518"/>
    </source>
</evidence>
<evidence type="ECO:0000256" key="2">
    <source>
        <dbReference type="ARBA" id="ARBA00012438"/>
    </source>
</evidence>
<feature type="transmembrane region" description="Helical" evidence="10">
    <location>
        <begin position="75"/>
        <end position="93"/>
    </location>
</feature>
<feature type="domain" description="Histidine kinase/HSP90-like ATPase" evidence="11">
    <location>
        <begin position="315"/>
        <end position="404"/>
    </location>
</feature>
<feature type="transmembrane region" description="Helical" evidence="10">
    <location>
        <begin position="113"/>
        <end position="134"/>
    </location>
</feature>
<evidence type="ECO:0000256" key="4">
    <source>
        <dbReference type="ARBA" id="ARBA00022679"/>
    </source>
</evidence>
<sequence>MQEQRGARPLFWFRAHLQKIDIGFAVVVTIANLLGLLVRDYGAGAPPFRDPDFWAVLFALAAGAPLAVRRRYPVLVALAVGAGYYLAGFLGYSSLGGSFAVLVATYTLGMHAALLPGLLIVAASTGGSLVYAFMHQESFAAQGQALGPEVLGAIVIQFIGLWAVGRTLRARRIYLDDLEDRADRLERTAAAEVRAALAEERTRVARELHDVVAHHVSVMTVQAAAARRTVKRAPDRSIEAMQAVEETGREALAEMRRIVGALRETDEGTEARELAPQAGVSELDHLLERAREAGLEVDFTVVGSERPLPSSVDLAIFRVVQESLTNTLKHAGPTRAAVLLRYEPDAVVVAVTDDGGRGRPATPGRRPGHGLVGMRERVTLNGGTLETRPRSVGGFEVVARLPLDRVAS</sequence>
<feature type="domain" description="Signal transduction histidine kinase subgroup 3 dimerisation and phosphoacceptor" evidence="12">
    <location>
        <begin position="200"/>
        <end position="266"/>
    </location>
</feature>
<evidence type="ECO:0000256" key="6">
    <source>
        <dbReference type="ARBA" id="ARBA00022777"/>
    </source>
</evidence>
<dbReference type="InterPro" id="IPR011712">
    <property type="entry name" value="Sig_transdc_His_kin_sub3_dim/P"/>
</dbReference>
<name>A0ABV7Y7P3_9ACTN</name>
<dbReference type="Pfam" id="PF07730">
    <property type="entry name" value="HisKA_3"/>
    <property type="match status" value="1"/>
</dbReference>
<dbReference type="EMBL" id="JBHRZH010000004">
    <property type="protein sequence ID" value="MFC3760148.1"/>
    <property type="molecule type" value="Genomic_DNA"/>
</dbReference>
<evidence type="ECO:0000259" key="13">
    <source>
        <dbReference type="Pfam" id="PF23539"/>
    </source>
</evidence>
<dbReference type="RefSeq" id="WP_205120038.1">
    <property type="nucleotide sequence ID" value="NZ_JAFBCM010000001.1"/>
</dbReference>
<keyword evidence="5" id="KW-0547">Nucleotide-binding</keyword>
<dbReference type="CDD" id="cd16917">
    <property type="entry name" value="HATPase_UhpB-NarQ-NarX-like"/>
    <property type="match status" value="1"/>
</dbReference>
<gene>
    <name evidence="14" type="ORF">ACFOUW_04820</name>
</gene>
<protein>
    <recommendedName>
        <fullName evidence="2">histidine kinase</fullName>
        <ecNumber evidence="2">2.7.13.3</ecNumber>
    </recommendedName>
</protein>
<proteinExistence type="predicted"/>
<keyword evidence="10" id="KW-1133">Transmembrane helix</keyword>
<keyword evidence="10" id="KW-0812">Transmembrane</keyword>
<dbReference type="Pfam" id="PF23539">
    <property type="entry name" value="DUF7134"/>
    <property type="match status" value="1"/>
</dbReference>